<evidence type="ECO:0000313" key="3">
    <source>
        <dbReference type="EMBL" id="SMO55158.1"/>
    </source>
</evidence>
<dbReference type="EMBL" id="FXTI01000003">
    <property type="protein sequence ID" value="SMO55158.1"/>
    <property type="molecule type" value="Genomic_DNA"/>
</dbReference>
<dbReference type="InterPro" id="IPR006520">
    <property type="entry name" value="Dit_BPSPP_N"/>
</dbReference>
<dbReference type="Gene3D" id="2.40.30.200">
    <property type="match status" value="1"/>
</dbReference>
<dbReference type="InterPro" id="IPR054738">
    <property type="entry name" value="Siphovirus-type_tail_C"/>
</dbReference>
<dbReference type="Gene3D" id="2.60.120.860">
    <property type="match status" value="1"/>
</dbReference>
<name>A0A521C6W4_9BACL</name>
<protein>
    <submittedName>
        <fullName evidence="3">Putative phage tail component, N-terminal domain-containing protein</fullName>
    </submittedName>
</protein>
<proteinExistence type="predicted"/>
<dbReference type="Proteomes" id="UP000315636">
    <property type="component" value="Unassembled WGS sequence"/>
</dbReference>
<keyword evidence="4" id="KW-1185">Reference proteome</keyword>
<dbReference type="RefSeq" id="WP_142504910.1">
    <property type="nucleotide sequence ID" value="NZ_FXTI01000003.1"/>
</dbReference>
<dbReference type="InterPro" id="IPR008841">
    <property type="entry name" value="Siphovirus-type_tail_N"/>
</dbReference>
<dbReference type="NCBIfam" id="TIGR01633">
    <property type="entry name" value="phi3626_gp14_N"/>
    <property type="match status" value="1"/>
</dbReference>
<evidence type="ECO:0000259" key="1">
    <source>
        <dbReference type="Pfam" id="PF05709"/>
    </source>
</evidence>
<reference evidence="3 4" key="1">
    <citation type="submission" date="2017-05" db="EMBL/GenBank/DDBJ databases">
        <authorList>
            <person name="Varghese N."/>
            <person name="Submissions S."/>
        </authorList>
    </citation>
    <scope>NUCLEOTIDE SEQUENCE [LARGE SCALE GENOMIC DNA]</scope>
    <source>
        <strain evidence="3 4">DSM 45474</strain>
    </source>
</reference>
<dbReference type="Pfam" id="PF05709">
    <property type="entry name" value="Sipho_tail"/>
    <property type="match status" value="1"/>
</dbReference>
<evidence type="ECO:0000259" key="2">
    <source>
        <dbReference type="Pfam" id="PF22768"/>
    </source>
</evidence>
<feature type="domain" description="Siphovirus-type tail component RIFT-related" evidence="1">
    <location>
        <begin position="18"/>
        <end position="121"/>
    </location>
</feature>
<gene>
    <name evidence="3" type="ORF">SAMN06264849_103158</name>
</gene>
<evidence type="ECO:0000313" key="4">
    <source>
        <dbReference type="Proteomes" id="UP000315636"/>
    </source>
</evidence>
<dbReference type="OrthoDB" id="3078561at2"/>
<feature type="domain" description="Siphovirus-type tail component C-terminal" evidence="2">
    <location>
        <begin position="711"/>
        <end position="808"/>
    </location>
</feature>
<accession>A0A521C6W4</accession>
<organism evidence="3 4">
    <name type="scientific">Melghirimyces algeriensis</name>
    <dbReference type="NCBI Taxonomy" id="910412"/>
    <lineage>
        <taxon>Bacteria</taxon>
        <taxon>Bacillati</taxon>
        <taxon>Bacillota</taxon>
        <taxon>Bacilli</taxon>
        <taxon>Bacillales</taxon>
        <taxon>Thermoactinomycetaceae</taxon>
        <taxon>Melghirimyces</taxon>
    </lineage>
</organism>
<sequence length="809" mass="89506">MGFSFAGVHNDQYRLKVLKTTRRILPPMNNHLVSIPGSDGVYDYGFNYGELIIEVDVLLFEESRAELRSRVREVAEWLGQKEAKELVFDDEPSKTYFARLSDSTELEELIYAGNGTITFLCPEPFAYGPEKDQLIAGIEKQHDTQTQEGWQAGTLTGVVAAPDGLKLAKEGEDYSNYVDAGWDGGTHENTEEKDNDFLVLAKSGQDFNYSYTTSKSIPSWEFISRFEPGSVGEDGDWYVRNQSGGTYTLDGEKIIFQGDTNEDSIYIRRDSSGLNGSPLTMDFRARISKGSGARPFVSVNDAETGGIDVELPDTGGAVSWFRLVYRGGTDFTLYQDGTEITPESVFEYGAVSTGYINMGMDNGPCTFDVWKLGHANTNHGAPPSNHTYTDELVGASASLSGVGVLASSSYSRSIVATNAYDYSTSAYSGLSMDGGDTWDETELSSESGSIPGISKGDDVTGYDWRFRWTMTSRDSIDPVYLDSFDADFVSGRHPSGYRDSPAINLSQVGRAATSSFSWTVKTFPPGSTITPYVRFSYDNQESWTDWQEVTENGGEMPGLDTDADLSDTYFQYRFQLTTDDVEFTPEVDRADYEVTSAYVSEGERISDPITFGDFGSVGGSYISWDTTPDGSEDVEVYAQVVNEGEDPDPNAWVQATNTGELPGAEVGTDMTGKAVYTRQVLKTSDPEITPTLHRELWRVEPDSDNAVDYAGTYRAYPVMTVEFKDYTDHFEISDPNTGNRVYVVYDFKPGDELEIDNRKGSVYINGVLALDRVPLGAEQWIYFQKGENPLNIDPLGSAEVTGRWREVFK</sequence>
<dbReference type="AlphaFoldDB" id="A0A521C6W4"/>
<dbReference type="Pfam" id="PF22768">
    <property type="entry name" value="SPP1_Dit"/>
    <property type="match status" value="1"/>
</dbReference>